<sequence length="366" mass="41085">MNLPTSTTDYSHLLNDPEEPILPLPTLPVPISRKIKQFAFFRRKLDRLVAGDITPLDAALDFDACITAAANQRHEALAARLKDARTRPLAHRPDPTPARISKPLEIGPDPIASAVLLLDFVATYCSSVPPWCPAQERLVAFVAALKALPVHGVLDGPPPEDPAKPHHRVWLWAFECTWLGEIAVEGFESVGRENCHCGPDFAIPGSEKQLRWRYLQSAVARITAAGLLDCRSVCALEYLVPTSPRYPDIRNEEIDWAHAISGDVLASAEWILRPGMGRYVFEQCLRRETVDNPTQMWSQERWVGWKEQFRSVVQHPRVTAQARDVSWAILQQMLAVEEEYVRQLCVLSLYPSPYPCFPPSSYVPLG</sequence>
<reference evidence="1 2" key="1">
    <citation type="submission" date="2016-12" db="EMBL/GenBank/DDBJ databases">
        <title>The genomes of Aspergillus section Nigri reveals drivers in fungal speciation.</title>
        <authorList>
            <consortium name="DOE Joint Genome Institute"/>
            <person name="Vesth T.C."/>
            <person name="Nybo J."/>
            <person name="Theobald S."/>
            <person name="Brandl J."/>
            <person name="Frisvad J.C."/>
            <person name="Nielsen K.F."/>
            <person name="Lyhne E.K."/>
            <person name="Kogle M.E."/>
            <person name="Kuo A."/>
            <person name="Riley R."/>
            <person name="Clum A."/>
            <person name="Nolan M."/>
            <person name="Lipzen A."/>
            <person name="Salamov A."/>
            <person name="Henrissat B."/>
            <person name="Wiebenga A."/>
            <person name="De Vries R.P."/>
            <person name="Grigoriev I.V."/>
            <person name="Mortensen U.H."/>
            <person name="Andersen M.R."/>
            <person name="Baker S.E."/>
        </authorList>
    </citation>
    <scope>NUCLEOTIDE SEQUENCE [LARGE SCALE GENOMIC DNA]</scope>
    <source>
        <strain evidence="1 2">CBS 117.55</strain>
    </source>
</reference>
<dbReference type="VEuPathDB" id="FungiDB:BO70DRAFT_362013"/>
<dbReference type="STRING" id="1448321.A0A317W9R5"/>
<organism evidence="1 2">
    <name type="scientific">Aspergillus heteromorphus CBS 117.55</name>
    <dbReference type="NCBI Taxonomy" id="1448321"/>
    <lineage>
        <taxon>Eukaryota</taxon>
        <taxon>Fungi</taxon>
        <taxon>Dikarya</taxon>
        <taxon>Ascomycota</taxon>
        <taxon>Pezizomycotina</taxon>
        <taxon>Eurotiomycetes</taxon>
        <taxon>Eurotiomycetidae</taxon>
        <taxon>Eurotiales</taxon>
        <taxon>Aspergillaceae</taxon>
        <taxon>Aspergillus</taxon>
        <taxon>Aspergillus subgen. Circumdati</taxon>
    </lineage>
</organism>
<dbReference type="Pfam" id="PF12311">
    <property type="entry name" value="DUF3632"/>
    <property type="match status" value="1"/>
</dbReference>
<accession>A0A317W9R5</accession>
<dbReference type="Proteomes" id="UP000247233">
    <property type="component" value="Unassembled WGS sequence"/>
</dbReference>
<dbReference type="GeneID" id="37065422"/>
<dbReference type="OrthoDB" id="3350591at2759"/>
<dbReference type="EMBL" id="MSFL01000012">
    <property type="protein sequence ID" value="PWY82022.1"/>
    <property type="molecule type" value="Genomic_DNA"/>
</dbReference>
<evidence type="ECO:0000313" key="2">
    <source>
        <dbReference type="Proteomes" id="UP000247233"/>
    </source>
</evidence>
<protein>
    <submittedName>
        <fullName evidence="1">Uncharacterized protein</fullName>
    </submittedName>
</protein>
<keyword evidence="2" id="KW-1185">Reference proteome</keyword>
<proteinExistence type="predicted"/>
<dbReference type="InterPro" id="IPR022085">
    <property type="entry name" value="OpdG"/>
</dbReference>
<gene>
    <name evidence="1" type="ORF">BO70DRAFT_362013</name>
</gene>
<evidence type="ECO:0000313" key="1">
    <source>
        <dbReference type="EMBL" id="PWY82022.1"/>
    </source>
</evidence>
<name>A0A317W9R5_9EURO</name>
<dbReference type="AlphaFoldDB" id="A0A317W9R5"/>
<dbReference type="RefSeq" id="XP_025399287.1">
    <property type="nucleotide sequence ID" value="XM_025543185.1"/>
</dbReference>
<comment type="caution">
    <text evidence="1">The sequence shown here is derived from an EMBL/GenBank/DDBJ whole genome shotgun (WGS) entry which is preliminary data.</text>
</comment>